<dbReference type="InterPro" id="IPR006026">
    <property type="entry name" value="Peptidase_Metallo"/>
</dbReference>
<dbReference type="OMA" id="YMAKPGR"/>
<dbReference type="InterPro" id="IPR001818">
    <property type="entry name" value="Pept_M10_metallopeptidase"/>
</dbReference>
<feature type="domain" description="Peptidase metallopeptidase" evidence="10">
    <location>
        <begin position="83"/>
        <end position="249"/>
    </location>
</feature>
<evidence type="ECO:0000313" key="11">
    <source>
        <dbReference type="EMBL" id="ODM96444.1"/>
    </source>
</evidence>
<reference evidence="11 12" key="1">
    <citation type="journal article" date="2016" name="Genome Biol. Evol.">
        <title>Gene Family Evolution Reflects Adaptation to Soil Environmental Stressors in the Genome of the Collembolan Orchesella cincta.</title>
        <authorList>
            <person name="Faddeeva-Vakhrusheva A."/>
            <person name="Derks M.F."/>
            <person name="Anvar S.Y."/>
            <person name="Agamennone V."/>
            <person name="Suring W."/>
            <person name="Smit S."/>
            <person name="van Straalen N.M."/>
            <person name="Roelofs D."/>
        </authorList>
    </citation>
    <scope>NUCLEOTIDE SEQUENCE [LARGE SCALE GENOMIC DNA]</scope>
    <source>
        <tissue evidence="11">Mixed pool</tissue>
    </source>
</reference>
<evidence type="ECO:0000256" key="2">
    <source>
        <dbReference type="ARBA" id="ARBA00022670"/>
    </source>
</evidence>
<comment type="cofactor">
    <cofactor evidence="9">
        <name>Zn(2+)</name>
        <dbReference type="ChEBI" id="CHEBI:29105"/>
    </cofactor>
    <text evidence="9">Binds 2 Zn(2+) ions per subunit.</text>
</comment>
<comment type="similarity">
    <text evidence="1">Belongs to the peptidase M10A family.</text>
</comment>
<dbReference type="PANTHER" id="PTHR10201">
    <property type="entry name" value="MATRIX METALLOPROTEINASE"/>
    <property type="match status" value="1"/>
</dbReference>
<dbReference type="GO" id="GO:0004222">
    <property type="term" value="F:metalloendopeptidase activity"/>
    <property type="evidence" value="ECO:0007669"/>
    <property type="project" value="InterPro"/>
</dbReference>
<keyword evidence="7" id="KW-0482">Metalloprotease</keyword>
<dbReference type="PRINTS" id="PR00138">
    <property type="entry name" value="MATRIXIN"/>
</dbReference>
<evidence type="ECO:0000256" key="9">
    <source>
        <dbReference type="PIRSR" id="PIRSR621190-2"/>
    </source>
</evidence>
<feature type="binding site" evidence="9">
    <location>
        <position position="182"/>
    </location>
    <ligand>
        <name>Ca(2+)</name>
        <dbReference type="ChEBI" id="CHEBI:29108"/>
        <label>3</label>
    </ligand>
</feature>
<sequence length="346" mass="39916">METTGEYLKEYGYLSSPESNRKAVKLNEGITMFQKFNGLKETGRLNPVTMEQMNKPRCGMHERMDLMENEKISTRTLTHKIPRRRRWGKSRIFYKVHNFPYSGLHPTLVRKEIRRAFRLWEGAANIEFVELAQDEYRMVDINISFESGEHGDNAAFGSTIGNVAAHAYFPDHPYYRGNIHFDNSRLWTAYNLTEINLFQAACHEIGHALGLDHSRFPESVMFMNLHSKLEENFQLHPDDIKGIRNLYGSRRGGNGSMMPHSRTTNTRMPKVLRLSTTPRSSTDDLMSPRERISGDKIKVDVDLPELGTTVTNFWNCFQFSYNPETSKKANNCFAKNALGLLYSIKM</sequence>
<feature type="binding site" description="in inhibited form" evidence="9">
    <location>
        <position position="58"/>
    </location>
    <ligand>
        <name>Zn(2+)</name>
        <dbReference type="ChEBI" id="CHEBI:29105"/>
        <label>2</label>
        <note>catalytic</note>
    </ligand>
</feature>
<evidence type="ECO:0000256" key="4">
    <source>
        <dbReference type="ARBA" id="ARBA00022729"/>
    </source>
</evidence>
<feature type="binding site" evidence="9">
    <location>
        <position position="180"/>
    </location>
    <ligand>
        <name>Zn(2+)</name>
        <dbReference type="ChEBI" id="CHEBI:29105"/>
        <label>1</label>
    </ligand>
</feature>
<keyword evidence="5" id="KW-0378">Hydrolase</keyword>
<keyword evidence="9" id="KW-0106">Calcium</keyword>
<feature type="binding site" evidence="9">
    <location>
        <position position="221"/>
    </location>
    <ligand>
        <name>Zn(2+)</name>
        <dbReference type="ChEBI" id="CHEBI:29105"/>
        <label>2</label>
        <note>catalytic</note>
    </ligand>
</feature>
<accession>A0A1D2MUF4</accession>
<dbReference type="SMART" id="SM00235">
    <property type="entry name" value="ZnMc"/>
    <property type="match status" value="1"/>
</dbReference>
<feature type="binding site" evidence="9">
    <location>
        <position position="203"/>
    </location>
    <ligand>
        <name>Zn(2+)</name>
        <dbReference type="ChEBI" id="CHEBI:29105"/>
        <label>2</label>
        <note>catalytic</note>
    </ligand>
</feature>
<feature type="binding site" evidence="9">
    <location>
        <position position="140"/>
    </location>
    <ligand>
        <name>Ca(2+)</name>
        <dbReference type="ChEBI" id="CHEBI:29108"/>
        <label>2</label>
    </ligand>
</feature>
<name>A0A1D2MUF4_ORCCI</name>
<dbReference type="EMBL" id="LJIJ01000539">
    <property type="protein sequence ID" value="ODM96444.1"/>
    <property type="molecule type" value="Genomic_DNA"/>
</dbReference>
<feature type="active site" evidence="8">
    <location>
        <position position="204"/>
    </location>
</feature>
<proteinExistence type="inferred from homology"/>
<dbReference type="GO" id="GO:0008270">
    <property type="term" value="F:zinc ion binding"/>
    <property type="evidence" value="ECO:0007669"/>
    <property type="project" value="InterPro"/>
</dbReference>
<dbReference type="GO" id="GO:0030198">
    <property type="term" value="P:extracellular matrix organization"/>
    <property type="evidence" value="ECO:0007669"/>
    <property type="project" value="TreeGrafter"/>
</dbReference>
<dbReference type="CDD" id="cd04278">
    <property type="entry name" value="ZnMc_MMP"/>
    <property type="match status" value="1"/>
</dbReference>
<dbReference type="InterPro" id="IPR024079">
    <property type="entry name" value="MetalloPept_cat_dom_sf"/>
</dbReference>
<dbReference type="PANTHER" id="PTHR10201:SF291">
    <property type="entry name" value="MATRIX METALLOPROTEINASE 1, ISOFORM C-RELATED"/>
    <property type="match status" value="1"/>
</dbReference>
<evidence type="ECO:0000256" key="3">
    <source>
        <dbReference type="ARBA" id="ARBA00022723"/>
    </source>
</evidence>
<dbReference type="Proteomes" id="UP000094527">
    <property type="component" value="Unassembled WGS sequence"/>
</dbReference>
<evidence type="ECO:0000256" key="8">
    <source>
        <dbReference type="PIRSR" id="PIRSR621190-1"/>
    </source>
</evidence>
<dbReference type="Pfam" id="PF00413">
    <property type="entry name" value="Peptidase_M10"/>
    <property type="match status" value="1"/>
</dbReference>
<dbReference type="GO" id="GO:0006508">
    <property type="term" value="P:proteolysis"/>
    <property type="evidence" value="ECO:0007669"/>
    <property type="project" value="UniProtKB-KW"/>
</dbReference>
<feature type="binding site" evidence="9">
    <location>
        <position position="166"/>
    </location>
    <ligand>
        <name>Zn(2+)</name>
        <dbReference type="ChEBI" id="CHEBI:29105"/>
        <label>1</label>
    </ligand>
</feature>
<feature type="binding site" evidence="9">
    <location>
        <position position="152"/>
    </location>
    <ligand>
        <name>Zn(2+)</name>
        <dbReference type="ChEBI" id="CHEBI:29105"/>
        <label>1</label>
    </ligand>
</feature>
<dbReference type="SUPFAM" id="SSF47090">
    <property type="entry name" value="PGBD-like"/>
    <property type="match status" value="1"/>
</dbReference>
<comment type="caution">
    <text evidence="11">The sequence shown here is derived from an EMBL/GenBank/DDBJ whole genome shotgun (WGS) entry which is preliminary data.</text>
</comment>
<evidence type="ECO:0000259" key="10">
    <source>
        <dbReference type="SMART" id="SM00235"/>
    </source>
</evidence>
<dbReference type="InterPro" id="IPR033739">
    <property type="entry name" value="M10A_MMP"/>
</dbReference>
<feature type="binding site" evidence="9">
    <location>
        <position position="213"/>
    </location>
    <ligand>
        <name>Zn(2+)</name>
        <dbReference type="ChEBI" id="CHEBI:29105"/>
        <label>2</label>
        <note>catalytic</note>
    </ligand>
</feature>
<keyword evidence="3 9" id="KW-0479">Metal-binding</keyword>
<gene>
    <name evidence="11" type="ORF">Ocin01_10234</name>
</gene>
<dbReference type="OrthoDB" id="7550572at2759"/>
<evidence type="ECO:0000256" key="5">
    <source>
        <dbReference type="ARBA" id="ARBA00022801"/>
    </source>
</evidence>
<keyword evidence="2" id="KW-0645">Protease</keyword>
<evidence type="ECO:0000313" key="12">
    <source>
        <dbReference type="Proteomes" id="UP000094527"/>
    </source>
</evidence>
<keyword evidence="6 9" id="KW-0862">Zinc</keyword>
<feature type="binding site" evidence="9">
    <location>
        <position position="207"/>
    </location>
    <ligand>
        <name>Zn(2+)</name>
        <dbReference type="ChEBI" id="CHEBI:29105"/>
        <label>2</label>
        <note>catalytic</note>
    </ligand>
</feature>
<feature type="binding site" evidence="9">
    <location>
        <position position="150"/>
    </location>
    <ligand>
        <name>Zn(2+)</name>
        <dbReference type="ChEBI" id="CHEBI:29105"/>
        <label>1</label>
    </ligand>
</feature>
<evidence type="ECO:0000256" key="6">
    <source>
        <dbReference type="ARBA" id="ARBA00022833"/>
    </source>
</evidence>
<organism evidence="11 12">
    <name type="scientific">Orchesella cincta</name>
    <name type="common">Springtail</name>
    <name type="synonym">Podura cincta</name>
    <dbReference type="NCBI Taxonomy" id="48709"/>
    <lineage>
        <taxon>Eukaryota</taxon>
        <taxon>Metazoa</taxon>
        <taxon>Ecdysozoa</taxon>
        <taxon>Arthropoda</taxon>
        <taxon>Hexapoda</taxon>
        <taxon>Collembola</taxon>
        <taxon>Entomobryomorpha</taxon>
        <taxon>Entomobryoidea</taxon>
        <taxon>Orchesellidae</taxon>
        <taxon>Orchesellinae</taxon>
        <taxon>Orchesella</taxon>
    </lineage>
</organism>
<dbReference type="InterPro" id="IPR021190">
    <property type="entry name" value="Pept_M10A"/>
</dbReference>
<dbReference type="GO" id="GO:0030574">
    <property type="term" value="P:collagen catabolic process"/>
    <property type="evidence" value="ECO:0007669"/>
    <property type="project" value="TreeGrafter"/>
</dbReference>
<dbReference type="Pfam" id="PF01471">
    <property type="entry name" value="PG_binding_1"/>
    <property type="match status" value="1"/>
</dbReference>
<dbReference type="STRING" id="48709.A0A1D2MUF4"/>
<evidence type="ECO:0000256" key="7">
    <source>
        <dbReference type="ARBA" id="ARBA00023049"/>
    </source>
</evidence>
<keyword evidence="12" id="KW-1185">Reference proteome</keyword>
<dbReference type="InterPro" id="IPR002477">
    <property type="entry name" value="Peptidoglycan-bd-like"/>
</dbReference>
<evidence type="ECO:0000256" key="1">
    <source>
        <dbReference type="ARBA" id="ARBA00010370"/>
    </source>
</evidence>
<dbReference type="AlphaFoldDB" id="A0A1D2MUF4"/>
<comment type="cofactor">
    <cofactor evidence="9">
        <name>Ca(2+)</name>
        <dbReference type="ChEBI" id="CHEBI:29108"/>
    </cofactor>
    <text evidence="9">Can bind about 5 Ca(2+) ions per subunit.</text>
</comment>
<protein>
    <submittedName>
        <fullName evidence="11">Matrix metalloproteinase-14</fullName>
    </submittedName>
</protein>
<dbReference type="Gene3D" id="3.40.390.10">
    <property type="entry name" value="Collagenase (Catalytic Domain)"/>
    <property type="match status" value="1"/>
</dbReference>
<dbReference type="InterPro" id="IPR036365">
    <property type="entry name" value="PGBD-like_sf"/>
</dbReference>
<keyword evidence="4" id="KW-0732">Signal</keyword>
<dbReference type="SUPFAM" id="SSF55486">
    <property type="entry name" value="Metalloproteases ('zincins'), catalytic domain"/>
    <property type="match status" value="1"/>
</dbReference>
<dbReference type="GO" id="GO:0031012">
    <property type="term" value="C:extracellular matrix"/>
    <property type="evidence" value="ECO:0007669"/>
    <property type="project" value="InterPro"/>
</dbReference>